<gene>
    <name evidence="16" type="primary">pyk_1</name>
    <name evidence="16" type="ORF">Enr13x_16020</name>
</gene>
<keyword evidence="7 13" id="KW-0418">Kinase</keyword>
<protein>
    <recommendedName>
        <fullName evidence="3 12">Pyruvate kinase</fullName>
        <ecNumber evidence="3 12">2.7.1.40</ecNumber>
    </recommendedName>
</protein>
<evidence type="ECO:0000256" key="8">
    <source>
        <dbReference type="ARBA" id="ARBA00022840"/>
    </source>
</evidence>
<dbReference type="NCBIfam" id="NF004491">
    <property type="entry name" value="PRK05826.1"/>
    <property type="match status" value="1"/>
</dbReference>
<evidence type="ECO:0000256" key="2">
    <source>
        <dbReference type="ARBA" id="ARBA00008663"/>
    </source>
</evidence>
<dbReference type="Pfam" id="PF02887">
    <property type="entry name" value="PK_C"/>
    <property type="match status" value="1"/>
</dbReference>
<keyword evidence="17" id="KW-1185">Reference proteome</keyword>
<feature type="domain" description="Pyruvate kinase C-terminal" evidence="15">
    <location>
        <begin position="408"/>
        <end position="504"/>
    </location>
</feature>
<sequence>MSCRCTLTRLHGRDFAIVWIRVASDDACATLSLVSTHVLHEWIGFTMADLPRPFRHTKIIATIGPATETLEKLEALIEAGVDIIRLNMAHGSVEWVGEIIARIRQASHHVGRQVAIMMDVKGPEVRTGPVDAPITLKSGDRLELHTQPFQVVDDGVHRVSVNYPDLPADVEVGATVLIDSGLLRTKVLEKTDDSVVLEVITPGSLGSRRHINLPGTRINLPALTNKDETDLRAGVAAGLDFVALSFVRQAADIVTLQTFLDELDSCAKIIAKIEDQAGVENMEEIIRESDGVMVARGDLGIEIEYHKLPLVQTQLVNACQVQGKPVIIATHLLESMIQSPIPTRAEISDVSNAIREQADAIMLSGETTVGAYPLEAVEVLKNIVESIEPSVDGQINRRIQLHTPKAKMLRSAVVLAKELGRAGVVVFTRSGFLAYVLGAMRAQEVPIYAFTDIPSTFHQLMLPWGVEPFLMDFSDDPEQTIQNALAQLKAKGWATRGEWLVVITNALADDKIIDTLQLRQVNGEA</sequence>
<dbReference type="PRINTS" id="PR01050">
    <property type="entry name" value="PYRUVTKNASE"/>
</dbReference>
<dbReference type="GO" id="GO:0004743">
    <property type="term" value="F:pyruvate kinase activity"/>
    <property type="evidence" value="ECO:0007669"/>
    <property type="project" value="UniProtKB-UniRule"/>
</dbReference>
<proteinExistence type="inferred from homology"/>
<evidence type="ECO:0000256" key="6">
    <source>
        <dbReference type="ARBA" id="ARBA00022741"/>
    </source>
</evidence>
<dbReference type="UniPathway" id="UPA00109">
    <property type="reaction ID" value="UER00188"/>
</dbReference>
<evidence type="ECO:0000256" key="12">
    <source>
        <dbReference type="NCBIfam" id="TIGR01064"/>
    </source>
</evidence>
<dbReference type="NCBIfam" id="TIGR01064">
    <property type="entry name" value="pyruv_kin"/>
    <property type="match status" value="1"/>
</dbReference>
<evidence type="ECO:0000256" key="9">
    <source>
        <dbReference type="ARBA" id="ARBA00022842"/>
    </source>
</evidence>
<keyword evidence="10 13" id="KW-0324">Glycolysis</keyword>
<dbReference type="EMBL" id="CP037423">
    <property type="protein sequence ID" value="QDV41759.1"/>
    <property type="molecule type" value="Genomic_DNA"/>
</dbReference>
<dbReference type="SUPFAM" id="SSF52935">
    <property type="entry name" value="PK C-terminal domain-like"/>
    <property type="match status" value="1"/>
</dbReference>
<keyword evidence="6" id="KW-0547">Nucleotide-binding</keyword>
<name>A0A518HLU6_9BACT</name>
<dbReference type="SUPFAM" id="SSF51621">
    <property type="entry name" value="Phosphoenolpyruvate/pyruvate domain"/>
    <property type="match status" value="1"/>
</dbReference>
<dbReference type="GO" id="GO:0000287">
    <property type="term" value="F:magnesium ion binding"/>
    <property type="evidence" value="ECO:0007669"/>
    <property type="project" value="UniProtKB-UniRule"/>
</dbReference>
<evidence type="ECO:0000259" key="15">
    <source>
        <dbReference type="Pfam" id="PF02887"/>
    </source>
</evidence>
<evidence type="ECO:0000256" key="3">
    <source>
        <dbReference type="ARBA" id="ARBA00012142"/>
    </source>
</evidence>
<dbReference type="Gene3D" id="3.40.1380.20">
    <property type="entry name" value="Pyruvate kinase, C-terminal domain"/>
    <property type="match status" value="1"/>
</dbReference>
<evidence type="ECO:0000256" key="5">
    <source>
        <dbReference type="ARBA" id="ARBA00022723"/>
    </source>
</evidence>
<dbReference type="GO" id="GO:0005524">
    <property type="term" value="F:ATP binding"/>
    <property type="evidence" value="ECO:0007669"/>
    <property type="project" value="UniProtKB-KW"/>
</dbReference>
<dbReference type="GO" id="GO:0030955">
    <property type="term" value="F:potassium ion binding"/>
    <property type="evidence" value="ECO:0007669"/>
    <property type="project" value="UniProtKB-UniRule"/>
</dbReference>
<dbReference type="AlphaFoldDB" id="A0A518HLU6"/>
<dbReference type="Gene3D" id="2.40.33.10">
    <property type="entry name" value="PK beta-barrel domain-like"/>
    <property type="match status" value="1"/>
</dbReference>
<evidence type="ECO:0000256" key="13">
    <source>
        <dbReference type="RuleBase" id="RU000504"/>
    </source>
</evidence>
<evidence type="ECO:0000256" key="10">
    <source>
        <dbReference type="ARBA" id="ARBA00023152"/>
    </source>
</evidence>
<dbReference type="GO" id="GO:0016301">
    <property type="term" value="F:kinase activity"/>
    <property type="evidence" value="ECO:0007669"/>
    <property type="project" value="UniProtKB-KW"/>
</dbReference>
<keyword evidence="8" id="KW-0067">ATP-binding</keyword>
<keyword evidence="11 16" id="KW-0670">Pyruvate</keyword>
<dbReference type="FunFam" id="2.40.33.10:FF:000001">
    <property type="entry name" value="Pyruvate kinase"/>
    <property type="match status" value="1"/>
</dbReference>
<dbReference type="InterPro" id="IPR015806">
    <property type="entry name" value="Pyrv_Knase_insert_dom_sf"/>
</dbReference>
<keyword evidence="5" id="KW-0479">Metal-binding</keyword>
<evidence type="ECO:0000256" key="1">
    <source>
        <dbReference type="ARBA" id="ARBA00004997"/>
    </source>
</evidence>
<evidence type="ECO:0000259" key="14">
    <source>
        <dbReference type="Pfam" id="PF00224"/>
    </source>
</evidence>
<evidence type="ECO:0000313" key="16">
    <source>
        <dbReference type="EMBL" id="QDV41759.1"/>
    </source>
</evidence>
<dbReference type="PANTHER" id="PTHR11817">
    <property type="entry name" value="PYRUVATE KINASE"/>
    <property type="match status" value="1"/>
</dbReference>
<comment type="pathway">
    <text evidence="1 13">Carbohydrate degradation; glycolysis; pyruvate from D-glyceraldehyde 3-phosphate: step 5/5.</text>
</comment>
<comment type="similarity">
    <text evidence="2 13">Belongs to the pyruvate kinase family.</text>
</comment>
<comment type="catalytic activity">
    <reaction evidence="13">
        <text>pyruvate + ATP = phosphoenolpyruvate + ADP + H(+)</text>
        <dbReference type="Rhea" id="RHEA:18157"/>
        <dbReference type="ChEBI" id="CHEBI:15361"/>
        <dbReference type="ChEBI" id="CHEBI:15378"/>
        <dbReference type="ChEBI" id="CHEBI:30616"/>
        <dbReference type="ChEBI" id="CHEBI:58702"/>
        <dbReference type="ChEBI" id="CHEBI:456216"/>
        <dbReference type="EC" id="2.7.1.40"/>
    </reaction>
</comment>
<evidence type="ECO:0000256" key="4">
    <source>
        <dbReference type="ARBA" id="ARBA00022679"/>
    </source>
</evidence>
<dbReference type="InterPro" id="IPR040442">
    <property type="entry name" value="Pyrv_kinase-like_dom_sf"/>
</dbReference>
<dbReference type="Pfam" id="PF00224">
    <property type="entry name" value="PK"/>
    <property type="match status" value="1"/>
</dbReference>
<dbReference type="InterPro" id="IPR015793">
    <property type="entry name" value="Pyrv_Knase_brl"/>
</dbReference>
<keyword evidence="9 13" id="KW-0460">Magnesium</keyword>
<dbReference type="SUPFAM" id="SSF50800">
    <property type="entry name" value="PK beta-barrel domain-like"/>
    <property type="match status" value="1"/>
</dbReference>
<dbReference type="Gene3D" id="3.20.20.60">
    <property type="entry name" value="Phosphoenolpyruvate-binding domains"/>
    <property type="match status" value="1"/>
</dbReference>
<organism evidence="16 17">
    <name type="scientific">Stieleria neptunia</name>
    <dbReference type="NCBI Taxonomy" id="2527979"/>
    <lineage>
        <taxon>Bacteria</taxon>
        <taxon>Pseudomonadati</taxon>
        <taxon>Planctomycetota</taxon>
        <taxon>Planctomycetia</taxon>
        <taxon>Pirellulales</taxon>
        <taxon>Pirellulaceae</taxon>
        <taxon>Stieleria</taxon>
    </lineage>
</organism>
<dbReference type="InterPro" id="IPR036918">
    <property type="entry name" value="Pyrv_Knase_C_sf"/>
</dbReference>
<evidence type="ECO:0000313" key="17">
    <source>
        <dbReference type="Proteomes" id="UP000319004"/>
    </source>
</evidence>
<dbReference type="KEGG" id="snep:Enr13x_16020"/>
<accession>A0A518HLU6</accession>
<keyword evidence="4 13" id="KW-0808">Transferase</keyword>
<feature type="domain" description="Pyruvate kinase barrel" evidence="14">
    <location>
        <begin position="55"/>
        <end position="377"/>
    </location>
</feature>
<dbReference type="InterPro" id="IPR011037">
    <property type="entry name" value="Pyrv_Knase-like_insert_dom_sf"/>
</dbReference>
<evidence type="ECO:0000256" key="11">
    <source>
        <dbReference type="ARBA" id="ARBA00023317"/>
    </source>
</evidence>
<dbReference type="InterPro" id="IPR001697">
    <property type="entry name" value="Pyr_Knase"/>
</dbReference>
<reference evidence="16 17" key="1">
    <citation type="submission" date="2019-03" db="EMBL/GenBank/DDBJ databases">
        <title>Deep-cultivation of Planctomycetes and their phenomic and genomic characterization uncovers novel biology.</title>
        <authorList>
            <person name="Wiegand S."/>
            <person name="Jogler M."/>
            <person name="Boedeker C."/>
            <person name="Pinto D."/>
            <person name="Vollmers J."/>
            <person name="Rivas-Marin E."/>
            <person name="Kohn T."/>
            <person name="Peeters S.H."/>
            <person name="Heuer A."/>
            <person name="Rast P."/>
            <person name="Oberbeckmann S."/>
            <person name="Bunk B."/>
            <person name="Jeske O."/>
            <person name="Meyerdierks A."/>
            <person name="Storesund J.E."/>
            <person name="Kallscheuer N."/>
            <person name="Luecker S."/>
            <person name="Lage O.M."/>
            <person name="Pohl T."/>
            <person name="Merkel B.J."/>
            <person name="Hornburger P."/>
            <person name="Mueller R.-W."/>
            <person name="Bruemmer F."/>
            <person name="Labrenz M."/>
            <person name="Spormann A.M."/>
            <person name="Op den Camp H."/>
            <person name="Overmann J."/>
            <person name="Amann R."/>
            <person name="Jetten M.S.M."/>
            <person name="Mascher T."/>
            <person name="Medema M.H."/>
            <person name="Devos D.P."/>
            <person name="Kaster A.-K."/>
            <person name="Ovreas L."/>
            <person name="Rohde M."/>
            <person name="Galperin M.Y."/>
            <person name="Jogler C."/>
        </authorList>
    </citation>
    <scope>NUCLEOTIDE SEQUENCE [LARGE SCALE GENOMIC DNA]</scope>
    <source>
        <strain evidence="16 17">Enr13</strain>
    </source>
</reference>
<dbReference type="InterPro" id="IPR015813">
    <property type="entry name" value="Pyrv/PenolPyrv_kinase-like_dom"/>
</dbReference>
<dbReference type="Proteomes" id="UP000319004">
    <property type="component" value="Chromosome"/>
</dbReference>
<dbReference type="EC" id="2.7.1.40" evidence="3 12"/>
<dbReference type="InterPro" id="IPR015795">
    <property type="entry name" value="Pyrv_Knase_C"/>
</dbReference>
<evidence type="ECO:0000256" key="7">
    <source>
        <dbReference type="ARBA" id="ARBA00022777"/>
    </source>
</evidence>